<protein>
    <submittedName>
        <fullName evidence="1">Uncharacterized protein</fullName>
    </submittedName>
</protein>
<proteinExistence type="predicted"/>
<dbReference type="EMBL" id="AP028910">
    <property type="protein sequence ID" value="BES90679.1"/>
    <property type="molecule type" value="Genomic_DNA"/>
</dbReference>
<keyword evidence="2" id="KW-1185">Reference proteome</keyword>
<reference evidence="1 2" key="1">
    <citation type="submission" date="2023-09" db="EMBL/GenBank/DDBJ databases">
        <title>Nesidiocoris tenuis whole genome shotgun sequence.</title>
        <authorList>
            <person name="Shibata T."/>
            <person name="Shimoda M."/>
            <person name="Kobayashi T."/>
            <person name="Uehara T."/>
        </authorList>
    </citation>
    <scope>NUCLEOTIDE SEQUENCE [LARGE SCALE GENOMIC DNA]</scope>
    <source>
        <strain evidence="1 2">Japan</strain>
    </source>
</reference>
<dbReference type="Proteomes" id="UP001307889">
    <property type="component" value="Chromosome 2"/>
</dbReference>
<gene>
    <name evidence="1" type="ORF">NTJ_03487</name>
</gene>
<evidence type="ECO:0000313" key="1">
    <source>
        <dbReference type="EMBL" id="BES90679.1"/>
    </source>
</evidence>
<organism evidence="1 2">
    <name type="scientific">Nesidiocoris tenuis</name>
    <dbReference type="NCBI Taxonomy" id="355587"/>
    <lineage>
        <taxon>Eukaryota</taxon>
        <taxon>Metazoa</taxon>
        <taxon>Ecdysozoa</taxon>
        <taxon>Arthropoda</taxon>
        <taxon>Hexapoda</taxon>
        <taxon>Insecta</taxon>
        <taxon>Pterygota</taxon>
        <taxon>Neoptera</taxon>
        <taxon>Paraneoptera</taxon>
        <taxon>Hemiptera</taxon>
        <taxon>Heteroptera</taxon>
        <taxon>Panheteroptera</taxon>
        <taxon>Cimicomorpha</taxon>
        <taxon>Miridae</taxon>
        <taxon>Dicyphina</taxon>
        <taxon>Nesidiocoris</taxon>
    </lineage>
</organism>
<accession>A0ABN7AH33</accession>
<sequence>MNEYSKQYVRTGVETDAGRLAGCFPTVLPASRPPSRRLVVAPPPYAAASLKPPIQPHSSWGYPCEPHHHENTLCLSEAGPECQKPLDYNKYRTDLPQGGKEH</sequence>
<evidence type="ECO:0000313" key="2">
    <source>
        <dbReference type="Proteomes" id="UP001307889"/>
    </source>
</evidence>
<name>A0ABN7AH33_9HEMI</name>